<dbReference type="AlphaFoldDB" id="A0AA39K0F7"/>
<feature type="compositionally biased region" description="Acidic residues" evidence="1">
    <location>
        <begin position="885"/>
        <end position="920"/>
    </location>
</feature>
<comment type="caution">
    <text evidence="2">The sequence shown here is derived from an EMBL/GenBank/DDBJ whole genome shotgun (WGS) entry which is preliminary data.</text>
</comment>
<feature type="region of interest" description="Disordered" evidence="1">
    <location>
        <begin position="869"/>
        <end position="920"/>
    </location>
</feature>
<feature type="region of interest" description="Disordered" evidence="1">
    <location>
        <begin position="620"/>
        <end position="642"/>
    </location>
</feature>
<gene>
    <name evidence="2" type="ORF">EV420DRAFT_1701746</name>
</gene>
<protein>
    <submittedName>
        <fullName evidence="2">Uncharacterized protein</fullName>
    </submittedName>
</protein>
<dbReference type="RefSeq" id="XP_060328038.1">
    <property type="nucleotide sequence ID" value="XM_060479503.1"/>
</dbReference>
<dbReference type="GeneID" id="85363051"/>
<accession>A0AA39K0F7</accession>
<keyword evidence="3" id="KW-1185">Reference proteome</keyword>
<reference evidence="2" key="1">
    <citation type="submission" date="2023-06" db="EMBL/GenBank/DDBJ databases">
        <authorList>
            <consortium name="Lawrence Berkeley National Laboratory"/>
            <person name="Ahrendt S."/>
            <person name="Sahu N."/>
            <person name="Indic B."/>
            <person name="Wong-Bajracharya J."/>
            <person name="Merenyi Z."/>
            <person name="Ke H.-M."/>
            <person name="Monk M."/>
            <person name="Kocsube S."/>
            <person name="Drula E."/>
            <person name="Lipzen A."/>
            <person name="Balint B."/>
            <person name="Henrissat B."/>
            <person name="Andreopoulos B."/>
            <person name="Martin F.M."/>
            <person name="Harder C.B."/>
            <person name="Rigling D."/>
            <person name="Ford K.L."/>
            <person name="Foster G.D."/>
            <person name="Pangilinan J."/>
            <person name="Papanicolaou A."/>
            <person name="Barry K."/>
            <person name="LaButti K."/>
            <person name="Viragh M."/>
            <person name="Koriabine M."/>
            <person name="Yan M."/>
            <person name="Riley R."/>
            <person name="Champramary S."/>
            <person name="Plett K.L."/>
            <person name="Tsai I.J."/>
            <person name="Slot J."/>
            <person name="Sipos G."/>
            <person name="Plett J."/>
            <person name="Nagy L.G."/>
            <person name="Grigoriev I.V."/>
        </authorList>
    </citation>
    <scope>NUCLEOTIDE SEQUENCE</scope>
    <source>
        <strain evidence="2">CCBAS 213</strain>
    </source>
</reference>
<evidence type="ECO:0000313" key="2">
    <source>
        <dbReference type="EMBL" id="KAK0452204.1"/>
    </source>
</evidence>
<dbReference type="EMBL" id="JAUEPS010000031">
    <property type="protein sequence ID" value="KAK0452204.1"/>
    <property type="molecule type" value="Genomic_DNA"/>
</dbReference>
<evidence type="ECO:0000313" key="3">
    <source>
        <dbReference type="Proteomes" id="UP001175211"/>
    </source>
</evidence>
<name>A0AA39K0F7_ARMTA</name>
<organism evidence="2 3">
    <name type="scientific">Armillaria tabescens</name>
    <name type="common">Ringless honey mushroom</name>
    <name type="synonym">Agaricus tabescens</name>
    <dbReference type="NCBI Taxonomy" id="1929756"/>
    <lineage>
        <taxon>Eukaryota</taxon>
        <taxon>Fungi</taxon>
        <taxon>Dikarya</taxon>
        <taxon>Basidiomycota</taxon>
        <taxon>Agaricomycotina</taxon>
        <taxon>Agaricomycetes</taxon>
        <taxon>Agaricomycetidae</taxon>
        <taxon>Agaricales</taxon>
        <taxon>Marasmiineae</taxon>
        <taxon>Physalacriaceae</taxon>
        <taxon>Desarmillaria</taxon>
    </lineage>
</organism>
<evidence type="ECO:0000256" key="1">
    <source>
        <dbReference type="SAM" id="MobiDB-lite"/>
    </source>
</evidence>
<sequence length="920" mass="103535">MSQWMNGIPPEHVYSLPEYVDLLQSLYLSGVGARQPVPLVEELDESGCMNLFTEVAIKGTQKEETLGINLMTGSHAGRLQTCDLYKDFDSLLGIYTHTPYFGEARLPAISRDFISNLSKEVHFRYDFQTPEDVCTKPHLIPNSCILEFGTNSKICIMFPQAYYRGRGNSLLTDEECAHLYAAVTVAHRYADPLSSHERPSNWESALHRANPSRHSKKGAHVHRLNLPEHATGPFLDKLLDHLNGPDGEPWAKNALYYIERRGLKELNRHRVNDLSFLESSEQCLEQFMGDIIPPDAALGDILYIDTALEIGQHGAAVLPRTSQHATFITRALDIPQEQSSVLATHDFKGYQRQPFALLGEASGCRISYHHGAGNHQAVFIQVYTSDKALVAHASSVKNAIYLKPSHVFFRKANRSDGSVPEFIQTSCDVLASAAEDMDIVTRIEARVPYAAAHAVFQNITGGAVHQLLTLHDRKVVWGYKFYRAKAYGQVLALQTTRGQEKMWSKLEAAGATLYVIWCFNATLAFDQPWGADEDLVLCCAEVHKDPDIGSYPLLKPRTDDNGQIKAPVIWDGAVWIRNIALPPDTSCPRFQKGTWTVLKHETWKYFLDGHSLNELVSARQPNTRQPHPNYIPGRKGPTHPAATSAIPEGRIAILEYPVNNQPYDIGEDLSLSEIDEPEEESTSMPDTLAKIINDTICGVMQSIGSRRNQGAAYCKVAQDNRSLFTTDTFHDLNLGAYFDAVWVDPRPAAWIQTIKLTFPHADIKLSKAAQGYRTNQGWVAFGNYRDRITDAESAKTVVNQVQKEMRDWIWFPYTQKERQVDYKKGSNSCVYWPVSNRQLNSDQRAIRIAVNPKYVKKLRFDNATSPVLGIRTNTLHPASPPSDRDEVEENEENEGEENEGDEAYNDDDDDEEEEEEEEEE</sequence>
<proteinExistence type="predicted"/>
<dbReference type="Proteomes" id="UP001175211">
    <property type="component" value="Unassembled WGS sequence"/>
</dbReference>